<sequence>MSGDRNEVVEFGALGLLLHLLAVHPHSVSLDAGGAQGEAMDLLAVSFSFGAAAFSPSHGSEERERKTPRRPGSIWKASGIASPPPPDKELIVDYLANRVAGKPVPSTAVVEADVYGTEPWNLLRNGDQEGYFFAMRKRKNAVGTRVDRRAGTGTWTLYSKKEESVTTLDAEGREIAVGCKSSLSFNDGKSKYSGWIMHEYELVSVAGVFQTQVLCHIKNRAGKMKKRSAADIPTTRPHESALSPECTTQTPPKRSYEAANFPSALFPECTAQPPPKRSQPHEAALFSECTEQPPAKRVCNWQLPMFLEPSPSSCDEDQAFYAQLLASLVQEGNERSNLLSASVQLSPSSCDEDQTFCTLQLLAPLVPLEEENEGSNFLSPWMQLSPSPCDENQTFCTQQHLAPLVQLDEENEWSDFLSPWVQLGQASDAFGSEDLNQILLGDEFDI</sequence>
<feature type="region of interest" description="Disordered" evidence="5">
    <location>
        <begin position="226"/>
        <end position="254"/>
    </location>
</feature>
<dbReference type="GO" id="GO:0048731">
    <property type="term" value="P:system development"/>
    <property type="evidence" value="ECO:0007669"/>
    <property type="project" value="TreeGrafter"/>
</dbReference>
<dbReference type="Proteomes" id="UP000734854">
    <property type="component" value="Unassembled WGS sequence"/>
</dbReference>
<evidence type="ECO:0000256" key="6">
    <source>
        <dbReference type="SAM" id="SignalP"/>
    </source>
</evidence>
<dbReference type="Pfam" id="PF02365">
    <property type="entry name" value="NAM"/>
    <property type="match status" value="1"/>
</dbReference>
<keyword evidence="9" id="KW-1185">Reference proteome</keyword>
<feature type="region of interest" description="Disordered" evidence="5">
    <location>
        <begin position="54"/>
        <end position="82"/>
    </location>
</feature>
<evidence type="ECO:0000256" key="5">
    <source>
        <dbReference type="SAM" id="MobiDB-lite"/>
    </source>
</evidence>
<dbReference type="Gene3D" id="2.170.150.80">
    <property type="entry name" value="NAC domain"/>
    <property type="match status" value="1"/>
</dbReference>
<keyword evidence="4" id="KW-0539">Nucleus</keyword>
<keyword evidence="2" id="KW-0238">DNA-binding</keyword>
<evidence type="ECO:0000256" key="1">
    <source>
        <dbReference type="ARBA" id="ARBA00023015"/>
    </source>
</evidence>
<dbReference type="EMBL" id="JACMSC010000010">
    <property type="protein sequence ID" value="KAG6503686.1"/>
    <property type="molecule type" value="Genomic_DNA"/>
</dbReference>
<name>A0A8J5GDA4_ZINOF</name>
<evidence type="ECO:0000313" key="8">
    <source>
        <dbReference type="EMBL" id="KAG6503686.1"/>
    </source>
</evidence>
<dbReference type="InterPro" id="IPR003441">
    <property type="entry name" value="NAC-dom"/>
</dbReference>
<feature type="signal peptide" evidence="6">
    <location>
        <begin position="1"/>
        <end position="25"/>
    </location>
</feature>
<evidence type="ECO:0000259" key="7">
    <source>
        <dbReference type="PROSITE" id="PS51005"/>
    </source>
</evidence>
<feature type="domain" description="NAC" evidence="7">
    <location>
        <begin position="77"/>
        <end position="220"/>
    </location>
</feature>
<protein>
    <recommendedName>
        <fullName evidence="7">NAC domain-containing protein</fullName>
    </recommendedName>
</protein>
<organism evidence="8 9">
    <name type="scientific">Zingiber officinale</name>
    <name type="common">Ginger</name>
    <name type="synonym">Amomum zingiber</name>
    <dbReference type="NCBI Taxonomy" id="94328"/>
    <lineage>
        <taxon>Eukaryota</taxon>
        <taxon>Viridiplantae</taxon>
        <taxon>Streptophyta</taxon>
        <taxon>Embryophyta</taxon>
        <taxon>Tracheophyta</taxon>
        <taxon>Spermatophyta</taxon>
        <taxon>Magnoliopsida</taxon>
        <taxon>Liliopsida</taxon>
        <taxon>Zingiberales</taxon>
        <taxon>Zingiberaceae</taxon>
        <taxon>Zingiber</taxon>
    </lineage>
</organism>
<proteinExistence type="predicted"/>
<evidence type="ECO:0000313" key="9">
    <source>
        <dbReference type="Proteomes" id="UP000734854"/>
    </source>
</evidence>
<dbReference type="SUPFAM" id="SSF101941">
    <property type="entry name" value="NAC domain"/>
    <property type="match status" value="1"/>
</dbReference>
<keyword evidence="3" id="KW-0804">Transcription</keyword>
<gene>
    <name evidence="8" type="ORF">ZIOFF_036010</name>
</gene>
<evidence type="ECO:0000256" key="3">
    <source>
        <dbReference type="ARBA" id="ARBA00023163"/>
    </source>
</evidence>
<keyword evidence="1" id="KW-0805">Transcription regulation</keyword>
<dbReference type="GO" id="GO:0006355">
    <property type="term" value="P:regulation of DNA-templated transcription"/>
    <property type="evidence" value="ECO:0007669"/>
    <property type="project" value="InterPro"/>
</dbReference>
<reference evidence="8 9" key="1">
    <citation type="submission" date="2020-08" db="EMBL/GenBank/DDBJ databases">
        <title>Plant Genome Project.</title>
        <authorList>
            <person name="Zhang R.-G."/>
        </authorList>
    </citation>
    <scope>NUCLEOTIDE SEQUENCE [LARGE SCALE GENOMIC DNA]</scope>
    <source>
        <tissue evidence="8">Rhizome</tissue>
    </source>
</reference>
<dbReference type="AlphaFoldDB" id="A0A8J5GDA4"/>
<feature type="chain" id="PRO_5035196147" description="NAC domain-containing protein" evidence="6">
    <location>
        <begin position="26"/>
        <end position="446"/>
    </location>
</feature>
<dbReference type="PANTHER" id="PTHR31719:SF134">
    <property type="entry name" value="NAC DOMAIN-CONTAINING PROTEIN 104"/>
    <property type="match status" value="1"/>
</dbReference>
<dbReference type="GO" id="GO:0003677">
    <property type="term" value="F:DNA binding"/>
    <property type="evidence" value="ECO:0007669"/>
    <property type="project" value="UniProtKB-KW"/>
</dbReference>
<evidence type="ECO:0000256" key="2">
    <source>
        <dbReference type="ARBA" id="ARBA00023125"/>
    </source>
</evidence>
<keyword evidence="6" id="KW-0732">Signal</keyword>
<evidence type="ECO:0000256" key="4">
    <source>
        <dbReference type="ARBA" id="ARBA00023242"/>
    </source>
</evidence>
<comment type="caution">
    <text evidence="8">The sequence shown here is derived from an EMBL/GenBank/DDBJ whole genome shotgun (WGS) entry which is preliminary data.</text>
</comment>
<dbReference type="PANTHER" id="PTHR31719">
    <property type="entry name" value="NAC TRANSCRIPTION FACTOR 56"/>
    <property type="match status" value="1"/>
</dbReference>
<dbReference type="PROSITE" id="PS51005">
    <property type="entry name" value="NAC"/>
    <property type="match status" value="1"/>
</dbReference>
<dbReference type="InterPro" id="IPR036093">
    <property type="entry name" value="NAC_dom_sf"/>
</dbReference>
<accession>A0A8J5GDA4</accession>